<gene>
    <name evidence="2" type="ORF">D7Z94_07330</name>
</gene>
<sequence>MKTGNHNTTIMHFFSKHLGLLVFYVLGTFITFSQTLPKPPEPPKGMVYVPAGTFIMGSEIGDPDERPKHIASTKAFFIDRYEISNAEFAQFDPTFRFPEDKKSNAAVVTWSQADAYAKWAGKRLPTEKEWEKAARGTDGRMFPWGDTYDSTYVVWDQKSTRGTAIAKPESPYGCYDMAGGVWEWTNDWYQPYPGNQTPMEEYGETYKVMRGGSNFNNQSFLRTTQRYYLLPEDIRAYPVGFRCAKDIE</sequence>
<proteinExistence type="predicted"/>
<evidence type="ECO:0000259" key="1">
    <source>
        <dbReference type="Pfam" id="PF03781"/>
    </source>
</evidence>
<dbReference type="InterPro" id="IPR051043">
    <property type="entry name" value="Sulfatase_Mod_Factor_Kinase"/>
</dbReference>
<evidence type="ECO:0000313" key="2">
    <source>
        <dbReference type="EMBL" id="RKN80771.1"/>
    </source>
</evidence>
<keyword evidence="3" id="KW-1185">Reference proteome</keyword>
<feature type="domain" description="Sulfatase-modifying factor enzyme-like" evidence="1">
    <location>
        <begin position="44"/>
        <end position="245"/>
    </location>
</feature>
<dbReference type="InterPro" id="IPR016187">
    <property type="entry name" value="CTDL_fold"/>
</dbReference>
<dbReference type="PANTHER" id="PTHR23150:SF19">
    <property type="entry name" value="FORMYLGLYCINE-GENERATING ENZYME"/>
    <property type="match status" value="1"/>
</dbReference>
<dbReference type="GO" id="GO:0120147">
    <property type="term" value="F:formylglycine-generating oxidase activity"/>
    <property type="evidence" value="ECO:0007669"/>
    <property type="project" value="TreeGrafter"/>
</dbReference>
<dbReference type="PANTHER" id="PTHR23150">
    <property type="entry name" value="SULFATASE MODIFYING FACTOR 1, 2"/>
    <property type="match status" value="1"/>
</dbReference>
<evidence type="ECO:0000313" key="3">
    <source>
        <dbReference type="Proteomes" id="UP000276603"/>
    </source>
</evidence>
<reference evidence="2 3" key="1">
    <citation type="submission" date="2018-10" db="EMBL/GenBank/DDBJ databases">
        <title>Ulvibacterium marinum gen. nov., sp. nov., a novel marine bacterium of the family Flavobacteriaceae, isolated from a culture of the green alga Ulva prolifera.</title>
        <authorList>
            <person name="Zhang Z."/>
        </authorList>
    </citation>
    <scope>NUCLEOTIDE SEQUENCE [LARGE SCALE GENOMIC DNA]</scope>
    <source>
        <strain evidence="2 3">CCMM003</strain>
    </source>
</reference>
<dbReference type="OrthoDB" id="9768004at2"/>
<dbReference type="Proteomes" id="UP000276603">
    <property type="component" value="Unassembled WGS sequence"/>
</dbReference>
<dbReference type="SUPFAM" id="SSF56436">
    <property type="entry name" value="C-type lectin-like"/>
    <property type="match status" value="1"/>
</dbReference>
<protein>
    <submittedName>
        <fullName evidence="2">Formylglycine-generating enzyme family protein</fullName>
    </submittedName>
</protein>
<name>A0A3B0C8D0_9FLAO</name>
<dbReference type="AlphaFoldDB" id="A0A3B0C8D0"/>
<organism evidence="2 3">
    <name type="scientific">Ulvibacterium marinum</name>
    <dbReference type="NCBI Taxonomy" id="2419782"/>
    <lineage>
        <taxon>Bacteria</taxon>
        <taxon>Pseudomonadati</taxon>
        <taxon>Bacteroidota</taxon>
        <taxon>Flavobacteriia</taxon>
        <taxon>Flavobacteriales</taxon>
        <taxon>Flavobacteriaceae</taxon>
        <taxon>Ulvibacterium</taxon>
    </lineage>
</organism>
<accession>A0A3B0C8D0</accession>
<dbReference type="Gene3D" id="3.90.1580.10">
    <property type="entry name" value="paralog of FGE (formylglycine-generating enzyme)"/>
    <property type="match status" value="1"/>
</dbReference>
<dbReference type="InterPro" id="IPR042095">
    <property type="entry name" value="SUMF_sf"/>
</dbReference>
<comment type="caution">
    <text evidence="2">The sequence shown here is derived from an EMBL/GenBank/DDBJ whole genome shotgun (WGS) entry which is preliminary data.</text>
</comment>
<dbReference type="InterPro" id="IPR005532">
    <property type="entry name" value="SUMF_dom"/>
</dbReference>
<dbReference type="RefSeq" id="WP_120710927.1">
    <property type="nucleotide sequence ID" value="NZ_RBCJ01000002.1"/>
</dbReference>
<dbReference type="Pfam" id="PF03781">
    <property type="entry name" value="FGE-sulfatase"/>
    <property type="match status" value="1"/>
</dbReference>
<dbReference type="EMBL" id="RBCJ01000002">
    <property type="protein sequence ID" value="RKN80771.1"/>
    <property type="molecule type" value="Genomic_DNA"/>
</dbReference>